<evidence type="ECO:0000313" key="2">
    <source>
        <dbReference type="Proteomes" id="UP000464374"/>
    </source>
</evidence>
<protein>
    <submittedName>
        <fullName evidence="1">Leucine-rich repeat domain-containing protein</fullName>
    </submittedName>
</protein>
<dbReference type="SUPFAM" id="SSF52058">
    <property type="entry name" value="L domain-like"/>
    <property type="match status" value="1"/>
</dbReference>
<dbReference type="EMBL" id="CP048020">
    <property type="protein sequence ID" value="QHX44141.1"/>
    <property type="molecule type" value="Genomic_DNA"/>
</dbReference>
<dbReference type="Proteomes" id="UP000464374">
    <property type="component" value="Chromosome"/>
</dbReference>
<dbReference type="InterPro" id="IPR032675">
    <property type="entry name" value="LRR_dom_sf"/>
</dbReference>
<gene>
    <name evidence="1" type="ORF">GWP43_12560</name>
</gene>
<dbReference type="AlphaFoldDB" id="A0A6P1Y367"/>
<organism evidence="1 2">
    <name type="scientific">Treponema vincentii</name>
    <dbReference type="NCBI Taxonomy" id="69710"/>
    <lineage>
        <taxon>Bacteria</taxon>
        <taxon>Pseudomonadati</taxon>
        <taxon>Spirochaetota</taxon>
        <taxon>Spirochaetia</taxon>
        <taxon>Spirochaetales</taxon>
        <taxon>Treponemataceae</taxon>
        <taxon>Treponema</taxon>
    </lineage>
</organism>
<dbReference type="Pfam" id="PF13306">
    <property type="entry name" value="LRR_5"/>
    <property type="match status" value="1"/>
</dbReference>
<accession>A0A6P1Y367</accession>
<reference evidence="1 2" key="1">
    <citation type="submission" date="2020-01" db="EMBL/GenBank/DDBJ databases">
        <title>Complete genome sequence of a human oral phylogroup 1 Treponema sp. strain ATCC 700766, originally isolated from periodontitis dental plaque.</title>
        <authorList>
            <person name="Chan Y."/>
            <person name="Huo Y.-B."/>
            <person name="Yu X.-L."/>
            <person name="Zeng H."/>
            <person name="Leung W.-K."/>
            <person name="Watt R.M."/>
        </authorList>
    </citation>
    <scope>NUCLEOTIDE SEQUENCE [LARGE SCALE GENOMIC DNA]</scope>
    <source>
        <strain evidence="1 2">OMZ 804</strain>
    </source>
</reference>
<name>A0A6P1Y367_9SPIR</name>
<dbReference type="InterPro" id="IPR026906">
    <property type="entry name" value="LRR_5"/>
</dbReference>
<dbReference type="KEGG" id="trz:GWP43_12560"/>
<proteinExistence type="predicted"/>
<dbReference type="Gene3D" id="3.80.10.10">
    <property type="entry name" value="Ribonuclease Inhibitor"/>
    <property type="match status" value="1"/>
</dbReference>
<evidence type="ECO:0000313" key="1">
    <source>
        <dbReference type="EMBL" id="QHX44141.1"/>
    </source>
</evidence>
<sequence>MCFAGINVSSVALWEGLETIESGAFTKSKIETLEIPNSVKSIGTGAFKNCENLTTVTMPSHKIRYDDDSVFEGCKKLSLKSKKMIRDTGYAGGF</sequence>